<reference evidence="10 11" key="1">
    <citation type="submission" date="2014-06" db="EMBL/GenBank/DDBJ databases">
        <title>Evolutionary Origins and Diversification of the Mycorrhizal Mutualists.</title>
        <authorList>
            <consortium name="DOE Joint Genome Institute"/>
            <consortium name="Mycorrhizal Genomics Consortium"/>
            <person name="Kohler A."/>
            <person name="Kuo A."/>
            <person name="Nagy L.G."/>
            <person name="Floudas D."/>
            <person name="Copeland A."/>
            <person name="Barry K.W."/>
            <person name="Cichocki N."/>
            <person name="Veneault-Fourrey C."/>
            <person name="LaButti K."/>
            <person name="Lindquist E.A."/>
            <person name="Lipzen A."/>
            <person name="Lundell T."/>
            <person name="Morin E."/>
            <person name="Murat C."/>
            <person name="Riley R."/>
            <person name="Ohm R."/>
            <person name="Sun H."/>
            <person name="Tunlid A."/>
            <person name="Henrissat B."/>
            <person name="Grigoriev I.V."/>
            <person name="Hibbett D.S."/>
            <person name="Martin F."/>
        </authorList>
    </citation>
    <scope>NUCLEOTIDE SEQUENCE [LARGE SCALE GENOMIC DNA]</scope>
    <source>
        <strain evidence="10 11">FD-325 SS-3</strain>
    </source>
</reference>
<keyword evidence="11" id="KW-1185">Reference proteome</keyword>
<comment type="subcellular location">
    <subcellularLocation>
        <location evidence="1">Endomembrane system</location>
        <topology evidence="1">Multi-pass membrane protein</topology>
    </subcellularLocation>
</comment>
<keyword evidence="3 8" id="KW-0812">Transmembrane</keyword>
<evidence type="ECO:0000256" key="4">
    <source>
        <dbReference type="ARBA" id="ARBA00022989"/>
    </source>
</evidence>
<evidence type="ECO:0000256" key="3">
    <source>
        <dbReference type="ARBA" id="ARBA00022692"/>
    </source>
</evidence>
<dbReference type="PANTHER" id="PTHR13325">
    <property type="entry name" value="PROTEASE M50 MEMBRANE-BOUND TRANSCRIPTION FACTOR SITE 2 PROTEASE"/>
    <property type="match status" value="1"/>
</dbReference>
<evidence type="ECO:0000256" key="8">
    <source>
        <dbReference type="SAM" id="Phobius"/>
    </source>
</evidence>
<comment type="similarity">
    <text evidence="2">Belongs to the peptidase M50A family.</text>
</comment>
<gene>
    <name evidence="10" type="ORF">PLICRDRAFT_370584</name>
</gene>
<dbReference type="InterPro" id="IPR036034">
    <property type="entry name" value="PDZ_sf"/>
</dbReference>
<accession>A0A0C9SX33</accession>
<evidence type="ECO:0000256" key="2">
    <source>
        <dbReference type="ARBA" id="ARBA00009989"/>
    </source>
</evidence>
<evidence type="ECO:0000256" key="1">
    <source>
        <dbReference type="ARBA" id="ARBA00004127"/>
    </source>
</evidence>
<evidence type="ECO:0000259" key="9">
    <source>
        <dbReference type="Pfam" id="PF02163"/>
    </source>
</evidence>
<dbReference type="Proteomes" id="UP000053263">
    <property type="component" value="Unassembled WGS sequence"/>
</dbReference>
<name>A0A0C9SX33_PLICR</name>
<dbReference type="GO" id="GO:0005737">
    <property type="term" value="C:cytoplasm"/>
    <property type="evidence" value="ECO:0007669"/>
    <property type="project" value="TreeGrafter"/>
</dbReference>
<evidence type="ECO:0000256" key="6">
    <source>
        <dbReference type="ARBA" id="ARBA00032658"/>
    </source>
</evidence>
<dbReference type="CDD" id="cd05709">
    <property type="entry name" value="S2P-M50"/>
    <property type="match status" value="1"/>
</dbReference>
<feature type="region of interest" description="Disordered" evidence="7">
    <location>
        <begin position="1"/>
        <end position="20"/>
    </location>
</feature>
<evidence type="ECO:0000313" key="11">
    <source>
        <dbReference type="Proteomes" id="UP000053263"/>
    </source>
</evidence>
<feature type="transmembrane region" description="Helical" evidence="8">
    <location>
        <begin position="284"/>
        <end position="306"/>
    </location>
</feature>
<evidence type="ECO:0000256" key="7">
    <source>
        <dbReference type="SAM" id="MobiDB-lite"/>
    </source>
</evidence>
<dbReference type="GO" id="GO:0016020">
    <property type="term" value="C:membrane"/>
    <property type="evidence" value="ECO:0007669"/>
    <property type="project" value="InterPro"/>
</dbReference>
<sequence>MHVELGQSRSPPSLNLSSRPASSTVSAVKSFTDAAYTNARVAAAGPFHNVILLLFAVSAAAAVRSTGLVAGRRMDHGLLVTALDPDSPLSAYLSIGDVLTGVDDVDLAYMPRMGTADEFEEAEDRWTAYLTGFPPSMSPLGWCARVNSDEGMGRITACCPPIADTDPNISCFNELSPSRSMHCFDPLTLLTQTKVQRCDAPVACKDGVAEAAATYLSGEWACVRPHADEHLLRIYVSNGQTISIGQDRGIRVVLWRGPGIEVFEQVQVSRYAPPWLLEILPSSIVLFLTYIPSVTLSLFFFNLLPLTPLDGGALLRALLDWFFPPDPHSVPVELGDLEGGRSGTAGRRQSRQRARWKQLIASGANSGTFVLMAVYVMLSGVRWFRAL</sequence>
<dbReference type="GO" id="GO:0012505">
    <property type="term" value="C:endomembrane system"/>
    <property type="evidence" value="ECO:0007669"/>
    <property type="project" value="UniProtKB-SubCell"/>
</dbReference>
<feature type="compositionally biased region" description="Low complexity" evidence="7">
    <location>
        <begin position="8"/>
        <end position="20"/>
    </location>
</feature>
<dbReference type="Pfam" id="PF02163">
    <property type="entry name" value="Peptidase_M50"/>
    <property type="match status" value="1"/>
</dbReference>
<protein>
    <recommendedName>
        <fullName evidence="6">Endopeptidase S2P</fullName>
    </recommendedName>
</protein>
<dbReference type="GO" id="GO:1905897">
    <property type="term" value="P:regulation of response to endoplasmic reticulum stress"/>
    <property type="evidence" value="ECO:0007669"/>
    <property type="project" value="TreeGrafter"/>
</dbReference>
<evidence type="ECO:0000256" key="5">
    <source>
        <dbReference type="ARBA" id="ARBA00023136"/>
    </source>
</evidence>
<dbReference type="GO" id="GO:0004222">
    <property type="term" value="F:metalloendopeptidase activity"/>
    <property type="evidence" value="ECO:0007669"/>
    <property type="project" value="InterPro"/>
</dbReference>
<dbReference type="OrthoDB" id="7694678at2759"/>
<dbReference type="PANTHER" id="PTHR13325:SF3">
    <property type="entry name" value="MEMBRANE-BOUND TRANSCRIPTION FACTOR SITE-2 PROTEASE"/>
    <property type="match status" value="1"/>
</dbReference>
<dbReference type="SUPFAM" id="SSF50156">
    <property type="entry name" value="PDZ domain-like"/>
    <property type="match status" value="1"/>
</dbReference>
<feature type="transmembrane region" description="Helical" evidence="8">
    <location>
        <begin position="359"/>
        <end position="378"/>
    </location>
</feature>
<feature type="domain" description="Peptidase M50" evidence="9">
    <location>
        <begin position="283"/>
        <end position="322"/>
    </location>
</feature>
<dbReference type="InterPro" id="IPR008915">
    <property type="entry name" value="Peptidase_M50"/>
</dbReference>
<dbReference type="AlphaFoldDB" id="A0A0C9SX33"/>
<organism evidence="10 11">
    <name type="scientific">Plicaturopsis crispa FD-325 SS-3</name>
    <dbReference type="NCBI Taxonomy" id="944288"/>
    <lineage>
        <taxon>Eukaryota</taxon>
        <taxon>Fungi</taxon>
        <taxon>Dikarya</taxon>
        <taxon>Basidiomycota</taxon>
        <taxon>Agaricomycotina</taxon>
        <taxon>Agaricomycetes</taxon>
        <taxon>Agaricomycetidae</taxon>
        <taxon>Amylocorticiales</taxon>
        <taxon>Amylocorticiaceae</taxon>
        <taxon>Plicatura</taxon>
        <taxon>Plicaturopsis crispa</taxon>
    </lineage>
</organism>
<dbReference type="EMBL" id="KN832572">
    <property type="protein sequence ID" value="KII84125.1"/>
    <property type="molecule type" value="Genomic_DNA"/>
</dbReference>
<evidence type="ECO:0000313" key="10">
    <source>
        <dbReference type="EMBL" id="KII84125.1"/>
    </source>
</evidence>
<dbReference type="HOGENOM" id="CLU_713939_0_0_1"/>
<dbReference type="InterPro" id="IPR001193">
    <property type="entry name" value="MBTPS2"/>
</dbReference>
<proteinExistence type="inferred from homology"/>
<dbReference type="GO" id="GO:0031293">
    <property type="term" value="P:membrane protein intracellular domain proteolysis"/>
    <property type="evidence" value="ECO:0007669"/>
    <property type="project" value="TreeGrafter"/>
</dbReference>
<keyword evidence="5 8" id="KW-0472">Membrane</keyword>
<keyword evidence="4 8" id="KW-1133">Transmembrane helix</keyword>